<gene>
    <name evidence="7" type="ORF">COT33_00820</name>
</gene>
<feature type="transmembrane region" description="Helical" evidence="6">
    <location>
        <begin position="155"/>
        <end position="176"/>
    </location>
</feature>
<evidence type="ECO:0000313" key="7">
    <source>
        <dbReference type="EMBL" id="PIS39650.1"/>
    </source>
</evidence>
<evidence type="ECO:0000256" key="3">
    <source>
        <dbReference type="ARBA" id="ARBA00022692"/>
    </source>
</evidence>
<sequence length="333" mass="37892">MFHMKKFWLFLVSLLIGAGLFFWLIKSISWQAIKNALLVFTGWQGMVILGLTFLLSLTYIWKWKEILKGLGIKVSFRDIFGPYFAAFSIIYFFPVVFLGGEVFRCYLLKEKKDISWTKGMASVIIDRVLDWTTNLLVIFFGLIFFLFTASSLPPTWGLIFGGVFIFGAAGTSFFYFKVFKRESLAKFFLRLISFRNNNTEPFEIEKEIFTFFKPKKAHFWKGFGIAFVEEAIIFFRTFLLVSFLGKNITLISTIIINGFLYLATIIPIPASIGTLDVVQAFSFGALGFGAGAGVVFTLIIRGAEIILALFGLLIFFRLGLNLLKITSFKSHEI</sequence>
<proteinExistence type="predicted"/>
<evidence type="ECO:0000256" key="6">
    <source>
        <dbReference type="SAM" id="Phobius"/>
    </source>
</evidence>
<protein>
    <recommendedName>
        <fullName evidence="9">TIGR00374 family protein</fullName>
    </recommendedName>
</protein>
<feature type="transmembrane region" description="Helical" evidence="6">
    <location>
        <begin position="223"/>
        <end position="244"/>
    </location>
</feature>
<evidence type="ECO:0000256" key="1">
    <source>
        <dbReference type="ARBA" id="ARBA00004651"/>
    </source>
</evidence>
<comment type="subcellular location">
    <subcellularLocation>
        <location evidence="1">Cell membrane</location>
        <topology evidence="1">Multi-pass membrane protein</topology>
    </subcellularLocation>
</comment>
<keyword evidence="4 6" id="KW-1133">Transmembrane helix</keyword>
<feature type="transmembrane region" description="Helical" evidence="6">
    <location>
        <begin position="280"/>
        <end position="299"/>
    </location>
</feature>
<keyword evidence="3 6" id="KW-0812">Transmembrane</keyword>
<reference evidence="8" key="1">
    <citation type="submission" date="2017-09" db="EMBL/GenBank/DDBJ databases">
        <title>Depth-based differentiation of microbial function through sediment-hosted aquifers and enrichment of novel symbionts in the deep terrestrial subsurface.</title>
        <authorList>
            <person name="Probst A.J."/>
            <person name="Ladd B."/>
            <person name="Jarett J.K."/>
            <person name="Geller-Mcgrath D.E."/>
            <person name="Sieber C.M.K."/>
            <person name="Emerson J.B."/>
            <person name="Anantharaman K."/>
            <person name="Thomas B.C."/>
            <person name="Malmstrom R."/>
            <person name="Stieglmeier M."/>
            <person name="Klingl A."/>
            <person name="Woyke T."/>
            <person name="Ryan C.M."/>
            <person name="Banfield J.F."/>
        </authorList>
    </citation>
    <scope>NUCLEOTIDE SEQUENCE [LARGE SCALE GENOMIC DNA]</scope>
</reference>
<dbReference type="PANTHER" id="PTHR40277">
    <property type="entry name" value="BLL5419 PROTEIN"/>
    <property type="match status" value="1"/>
</dbReference>
<evidence type="ECO:0000256" key="2">
    <source>
        <dbReference type="ARBA" id="ARBA00022475"/>
    </source>
</evidence>
<accession>A0A2H0YMF9</accession>
<feature type="transmembrane region" description="Helical" evidence="6">
    <location>
        <begin position="250"/>
        <end position="268"/>
    </location>
</feature>
<feature type="transmembrane region" description="Helical" evidence="6">
    <location>
        <begin position="6"/>
        <end position="25"/>
    </location>
</feature>
<name>A0A2H0YMF9_9BACT</name>
<feature type="transmembrane region" description="Helical" evidence="6">
    <location>
        <begin position="128"/>
        <end position="149"/>
    </location>
</feature>
<dbReference type="AlphaFoldDB" id="A0A2H0YMF9"/>
<dbReference type="GO" id="GO:0005886">
    <property type="term" value="C:plasma membrane"/>
    <property type="evidence" value="ECO:0007669"/>
    <property type="project" value="UniProtKB-SubCell"/>
</dbReference>
<dbReference type="Pfam" id="PF03706">
    <property type="entry name" value="LPG_synthase_TM"/>
    <property type="match status" value="1"/>
</dbReference>
<keyword evidence="2" id="KW-1003">Cell membrane</keyword>
<feature type="transmembrane region" description="Helical" evidence="6">
    <location>
        <begin position="305"/>
        <end position="323"/>
    </location>
</feature>
<feature type="transmembrane region" description="Helical" evidence="6">
    <location>
        <begin position="81"/>
        <end position="107"/>
    </location>
</feature>
<evidence type="ECO:0000313" key="8">
    <source>
        <dbReference type="Proteomes" id="UP000230088"/>
    </source>
</evidence>
<evidence type="ECO:0000256" key="5">
    <source>
        <dbReference type="ARBA" id="ARBA00023136"/>
    </source>
</evidence>
<dbReference type="PANTHER" id="PTHR40277:SF1">
    <property type="entry name" value="BLL5419 PROTEIN"/>
    <property type="match status" value="1"/>
</dbReference>
<keyword evidence="5 6" id="KW-0472">Membrane</keyword>
<feature type="transmembrane region" description="Helical" evidence="6">
    <location>
        <begin position="37"/>
        <end position="61"/>
    </location>
</feature>
<comment type="caution">
    <text evidence="7">The sequence shown here is derived from an EMBL/GenBank/DDBJ whole genome shotgun (WGS) entry which is preliminary data.</text>
</comment>
<evidence type="ECO:0000256" key="4">
    <source>
        <dbReference type="ARBA" id="ARBA00022989"/>
    </source>
</evidence>
<dbReference type="Proteomes" id="UP000230088">
    <property type="component" value="Unassembled WGS sequence"/>
</dbReference>
<dbReference type="InterPro" id="IPR022791">
    <property type="entry name" value="L-PG_synthase/AglD"/>
</dbReference>
<dbReference type="EMBL" id="PEYD01000013">
    <property type="protein sequence ID" value="PIS39650.1"/>
    <property type="molecule type" value="Genomic_DNA"/>
</dbReference>
<organism evidence="7 8">
    <name type="scientific">Candidatus Nealsonbacteria bacterium CG08_land_8_20_14_0_20_38_20</name>
    <dbReference type="NCBI Taxonomy" id="1974705"/>
    <lineage>
        <taxon>Bacteria</taxon>
        <taxon>Candidatus Nealsoniibacteriota</taxon>
    </lineage>
</organism>
<dbReference type="NCBIfam" id="TIGR00374">
    <property type="entry name" value="flippase-like domain"/>
    <property type="match status" value="1"/>
</dbReference>
<evidence type="ECO:0008006" key="9">
    <source>
        <dbReference type="Google" id="ProtNLM"/>
    </source>
</evidence>